<evidence type="ECO:0000259" key="1">
    <source>
        <dbReference type="Pfam" id="PF01883"/>
    </source>
</evidence>
<dbReference type="InterPro" id="IPR034904">
    <property type="entry name" value="FSCA_dom_sf"/>
</dbReference>
<reference evidence="3 4" key="1">
    <citation type="journal article" date="2012" name="Stand. Genomic Sci.">
        <title>Complete genome sequence of the aerobic, heterotroph Marinithermus hydrothermalis type strain (T1(T)) from a deep-sea hydrothermal vent chimney.</title>
        <authorList>
            <person name="Copeland A."/>
            <person name="Gu W."/>
            <person name="Yasawong M."/>
            <person name="Lapidus A."/>
            <person name="Lucas S."/>
            <person name="Deshpande S."/>
            <person name="Pagani I."/>
            <person name="Tapia R."/>
            <person name="Cheng J.F."/>
            <person name="Goodwin L.A."/>
            <person name="Pitluck S."/>
            <person name="Liolios K."/>
            <person name="Ivanova N."/>
            <person name="Mavromatis K."/>
            <person name="Mikhailova N."/>
            <person name="Pati A."/>
            <person name="Chen A."/>
            <person name="Palaniappan K."/>
            <person name="Land M."/>
            <person name="Pan C."/>
            <person name="Brambilla E.M."/>
            <person name="Rohde M."/>
            <person name="Tindall B.J."/>
            <person name="Sikorski J."/>
            <person name="Goker M."/>
            <person name="Detter J.C."/>
            <person name="Bristow J."/>
            <person name="Eisen J.A."/>
            <person name="Markowitz V."/>
            <person name="Hugenholtz P."/>
            <person name="Kyrpides N.C."/>
            <person name="Klenk H.P."/>
            <person name="Woyke T."/>
        </authorList>
    </citation>
    <scope>NUCLEOTIDE SEQUENCE [LARGE SCALE GENOMIC DNA]</scope>
    <source>
        <strain evidence="4">DSM 14884 / JCM 11576 / T1</strain>
    </source>
</reference>
<dbReference type="NCBIfam" id="TIGR02159">
    <property type="entry name" value="PA_CoA_Oxy4"/>
    <property type="match status" value="1"/>
</dbReference>
<dbReference type="InterPro" id="IPR052339">
    <property type="entry name" value="Fe-S_Maturation_MIP18"/>
</dbReference>
<dbReference type="Proteomes" id="UP000007030">
    <property type="component" value="Chromosome"/>
</dbReference>
<evidence type="ECO:0000313" key="4">
    <source>
        <dbReference type="Proteomes" id="UP000007030"/>
    </source>
</evidence>
<feature type="domain" description="MIP18 family-like" evidence="1">
    <location>
        <begin position="10"/>
        <end position="79"/>
    </location>
</feature>
<dbReference type="Pfam" id="PF23451">
    <property type="entry name" value="Zn_ribbon_PaaD"/>
    <property type="match status" value="1"/>
</dbReference>
<dbReference type="KEGG" id="mhd:Marky_1369"/>
<dbReference type="InterPro" id="IPR056572">
    <property type="entry name" value="Zn_ribbon_PaaD"/>
</dbReference>
<dbReference type="SUPFAM" id="SSF117916">
    <property type="entry name" value="Fe-S cluster assembly (FSCA) domain-like"/>
    <property type="match status" value="1"/>
</dbReference>
<evidence type="ECO:0000313" key="3">
    <source>
        <dbReference type="EMBL" id="AEB12104.1"/>
    </source>
</evidence>
<organism evidence="3 4">
    <name type="scientific">Marinithermus hydrothermalis (strain DSM 14884 / JCM 11576 / T1)</name>
    <dbReference type="NCBI Taxonomy" id="869210"/>
    <lineage>
        <taxon>Bacteria</taxon>
        <taxon>Thermotogati</taxon>
        <taxon>Deinococcota</taxon>
        <taxon>Deinococci</taxon>
        <taxon>Thermales</taxon>
        <taxon>Thermaceae</taxon>
        <taxon>Marinithermus</taxon>
    </lineage>
</organism>
<accession>F2NLK5</accession>
<proteinExistence type="predicted"/>
<keyword evidence="4" id="KW-1185">Reference proteome</keyword>
<dbReference type="InterPro" id="IPR011883">
    <property type="entry name" value="PaaD-like"/>
</dbReference>
<dbReference type="STRING" id="869210.Marky_1369"/>
<gene>
    <name evidence="3" type="ordered locus">Marky_1369</name>
</gene>
<dbReference type="PANTHER" id="PTHR42831">
    <property type="entry name" value="FE-S PROTEIN MATURATION AUXILIARY FACTOR YITW"/>
    <property type="match status" value="1"/>
</dbReference>
<feature type="domain" description="PaaD zinc beta ribbon" evidence="2">
    <location>
        <begin position="118"/>
        <end position="160"/>
    </location>
</feature>
<dbReference type="EMBL" id="CP002630">
    <property type="protein sequence ID" value="AEB12104.1"/>
    <property type="molecule type" value="Genomic_DNA"/>
</dbReference>
<protein>
    <submittedName>
        <fullName evidence="3">Phenylacetate-CoA oxygenase, PaaJ subunit</fullName>
    </submittedName>
</protein>
<dbReference type="HOGENOM" id="CLU_082133_0_0_0"/>
<dbReference type="Gene3D" id="3.30.300.130">
    <property type="entry name" value="Fe-S cluster assembly (FSCA)"/>
    <property type="match status" value="1"/>
</dbReference>
<name>F2NLK5_MARHT</name>
<dbReference type="AlphaFoldDB" id="F2NLK5"/>
<sequence>MPAANPRVTEAQVWALLREIPDPEIPTISLVDLGVIRKVEVGEVIRVEFLPTFVGCPALDMMQREIRAKLEPLGPVEVKVVYDEAWTTERISEAGRAKLLEAGLAPPPPGDLMELPMAQAPVACPYCGSTNTQLENRFGPTPCRAIHYCNDCHQPFEQFKAV</sequence>
<dbReference type="PANTHER" id="PTHR42831:SF3">
    <property type="entry name" value="1,2-PHENYLACETYL-COA EPOXIDASE, SUBUNIT D-RELATED"/>
    <property type="match status" value="1"/>
</dbReference>
<dbReference type="OrthoDB" id="3684942at2"/>
<dbReference type="RefSeq" id="WP_013704151.1">
    <property type="nucleotide sequence ID" value="NC_015387.1"/>
</dbReference>
<dbReference type="eggNOG" id="COG2151">
    <property type="taxonomic scope" value="Bacteria"/>
</dbReference>
<evidence type="ECO:0000259" key="2">
    <source>
        <dbReference type="Pfam" id="PF23451"/>
    </source>
</evidence>
<dbReference type="InterPro" id="IPR002744">
    <property type="entry name" value="MIP18-like"/>
</dbReference>
<dbReference type="Pfam" id="PF01883">
    <property type="entry name" value="FeS_assembly_P"/>
    <property type="match status" value="1"/>
</dbReference>